<dbReference type="InterPro" id="IPR017584">
    <property type="entry name" value="Pyridine_nucleo_diS_OxRdtase_N"/>
</dbReference>
<dbReference type="eggNOG" id="COG1252">
    <property type="taxonomic scope" value="Bacteria"/>
</dbReference>
<evidence type="ECO:0000313" key="6">
    <source>
        <dbReference type="EMBL" id="GAD64973.1"/>
    </source>
</evidence>
<dbReference type="InterPro" id="IPR036188">
    <property type="entry name" value="FAD/NAD-bd_sf"/>
</dbReference>
<keyword evidence="2" id="KW-0285">Flavoprotein</keyword>
<evidence type="ECO:0000256" key="3">
    <source>
        <dbReference type="ARBA" id="ARBA00022827"/>
    </source>
</evidence>
<dbReference type="InterPro" id="IPR023753">
    <property type="entry name" value="FAD/NAD-binding_dom"/>
</dbReference>
<dbReference type="Pfam" id="PF07992">
    <property type="entry name" value="Pyr_redox_2"/>
    <property type="match status" value="1"/>
</dbReference>
<dbReference type="EMBL" id="BATI01000058">
    <property type="protein sequence ID" value="GAD64973.1"/>
    <property type="molecule type" value="Genomic_DNA"/>
</dbReference>
<dbReference type="PANTHER" id="PTHR42913:SF9">
    <property type="entry name" value="SLR1591 PROTEIN"/>
    <property type="match status" value="1"/>
</dbReference>
<dbReference type="OrthoDB" id="9767928at2"/>
<gene>
    <name evidence="6" type="ORF">PA6_058_00020</name>
</gene>
<evidence type="ECO:0000256" key="1">
    <source>
        <dbReference type="ARBA" id="ARBA00001974"/>
    </source>
</evidence>
<dbReference type="NCBIfam" id="TIGR03169">
    <property type="entry name" value="Nterm_to_SelD"/>
    <property type="match status" value="1"/>
</dbReference>
<dbReference type="PANTHER" id="PTHR42913">
    <property type="entry name" value="APOPTOSIS-INDUCING FACTOR 1"/>
    <property type="match status" value="1"/>
</dbReference>
<reference evidence="6" key="1">
    <citation type="submission" date="2024-09" db="EMBL/GenBank/DDBJ databases">
        <title>Whole genome shotgun sequence of Pseudomonas alcaligenes NBRC 14159.</title>
        <authorList>
            <person name="Yoshida I."/>
            <person name="Hosoyama A."/>
            <person name="Tsuchikane K."/>
            <person name="Noguchi M."/>
            <person name="Hirakata S."/>
            <person name="Ando Y."/>
            <person name="Ohji S."/>
            <person name="Yamazoe A."/>
            <person name="Yamazaki S."/>
            <person name="Fujita N."/>
        </authorList>
    </citation>
    <scope>NUCLEOTIDE SEQUENCE</scope>
    <source>
        <strain evidence="6">NBRC 14159</strain>
    </source>
</reference>
<name>U3BDX2_AQUA1</name>
<feature type="domain" description="FAD/NAD(P)-binding" evidence="5">
    <location>
        <begin position="29"/>
        <end position="290"/>
    </location>
</feature>
<accession>U3BDX2</accession>
<dbReference type="InterPro" id="IPR051169">
    <property type="entry name" value="NADH-Q_oxidoreductase"/>
</dbReference>
<evidence type="ECO:0000313" key="7">
    <source>
        <dbReference type="Proteomes" id="UP000016560"/>
    </source>
</evidence>
<organism evidence="6 7">
    <name type="scientific">Aquipseudomonas alcaligenes (strain ATCC 14909 / DSM 50342 / CCUG 1425 / JCM 20561 / NBRC 14159 / NCIMB 9945 / NCTC 10367 / 1577)</name>
    <name type="common">Pseudomonas alcaligenes</name>
    <dbReference type="NCBI Taxonomy" id="1215092"/>
    <lineage>
        <taxon>Bacteria</taxon>
        <taxon>Pseudomonadati</taxon>
        <taxon>Pseudomonadota</taxon>
        <taxon>Gammaproteobacteria</taxon>
        <taxon>Pseudomonadales</taxon>
        <taxon>Pseudomonadaceae</taxon>
        <taxon>Aquipseudomonas</taxon>
    </lineage>
</organism>
<protein>
    <submittedName>
        <fullName evidence="6">Oxidoreductase</fullName>
    </submittedName>
</protein>
<dbReference type="AlphaFoldDB" id="U3BDX2"/>
<proteinExistence type="predicted"/>
<comment type="cofactor">
    <cofactor evidence="1">
        <name>FAD</name>
        <dbReference type="ChEBI" id="CHEBI:57692"/>
    </cofactor>
</comment>
<keyword evidence="7" id="KW-1185">Reference proteome</keyword>
<dbReference type="GO" id="GO:0003955">
    <property type="term" value="F:NAD(P)H dehydrogenase (quinone) activity"/>
    <property type="evidence" value="ECO:0007669"/>
    <property type="project" value="TreeGrafter"/>
</dbReference>
<dbReference type="Proteomes" id="UP000016560">
    <property type="component" value="Unassembled WGS sequence"/>
</dbReference>
<keyword evidence="4" id="KW-0560">Oxidoreductase</keyword>
<dbReference type="RefSeq" id="WP_021703036.1">
    <property type="nucleotide sequence ID" value="NZ_BATI01000058.1"/>
</dbReference>
<dbReference type="SUPFAM" id="SSF51905">
    <property type="entry name" value="FAD/NAD(P)-binding domain"/>
    <property type="match status" value="2"/>
</dbReference>
<keyword evidence="3" id="KW-0274">FAD</keyword>
<sequence>MSGPFDLLLAGAGHAHLGVLRLWMSGQRPKGRIGLISPGPYAWYSGMLPGLLAGRYRAEQCRIPLQALCTAADVELLEGQVNELDPLARCVHLADGRQYAATWLSLNLGSVPKVPQGSDTVLEVLPVKPFETFLQGWQRWQKAPQALAILGGGAAGVELALALAPQVPELTLLSSAQVLTGHPLALRKRALRHLAEAGVRVVESIAVDSIHGDALVAGDRLVWCGARVILATGASALPWLGRSGLACDEQGFVRVGKTLQSLSHSHVFAAGDCASLSATPRSGVYAVRQGPVLAVNLSAALSGQAMTPFQPQRRSLALLADGQGGALLSWSGMTAEGECLGRWKDRLDRRFIARHLGTQS</sequence>
<evidence type="ECO:0000259" key="5">
    <source>
        <dbReference type="Pfam" id="PF07992"/>
    </source>
</evidence>
<evidence type="ECO:0000256" key="4">
    <source>
        <dbReference type="ARBA" id="ARBA00023002"/>
    </source>
</evidence>
<comment type="caution">
    <text evidence="6">The sequence shown here is derived from an EMBL/GenBank/DDBJ whole genome shotgun (WGS) entry which is preliminary data.</text>
</comment>
<dbReference type="Gene3D" id="3.50.50.100">
    <property type="match status" value="1"/>
</dbReference>
<dbReference type="GO" id="GO:0019646">
    <property type="term" value="P:aerobic electron transport chain"/>
    <property type="evidence" value="ECO:0007669"/>
    <property type="project" value="TreeGrafter"/>
</dbReference>
<evidence type="ECO:0000256" key="2">
    <source>
        <dbReference type="ARBA" id="ARBA00022630"/>
    </source>
</evidence>